<accession>A0A4R2GDJ6</accession>
<dbReference type="AlphaFoldDB" id="A0A4R2GDJ6"/>
<feature type="compositionally biased region" description="Basic and acidic residues" evidence="1">
    <location>
        <begin position="186"/>
        <end position="208"/>
    </location>
</feature>
<reference evidence="2 3" key="1">
    <citation type="submission" date="2019-03" db="EMBL/GenBank/DDBJ databases">
        <title>Genomic Encyclopedia of Type Strains, Phase IV (KMG-IV): sequencing the most valuable type-strain genomes for metagenomic binning, comparative biology and taxonomic classification.</title>
        <authorList>
            <person name="Goeker M."/>
        </authorList>
    </citation>
    <scope>NUCLEOTIDE SEQUENCE [LARGE SCALE GENOMIC DNA]</scope>
    <source>
        <strain evidence="2 3">DSM 24179</strain>
    </source>
</reference>
<dbReference type="InterPro" id="IPR032025">
    <property type="entry name" value="DUF5063"/>
</dbReference>
<protein>
    <submittedName>
        <fullName evidence="2">Uncharacterized protein DUF5063</fullName>
    </submittedName>
</protein>
<dbReference type="RefSeq" id="WP_132435042.1">
    <property type="nucleotide sequence ID" value="NZ_SLWK01000016.1"/>
</dbReference>
<evidence type="ECO:0000313" key="2">
    <source>
        <dbReference type="EMBL" id="TCO05379.1"/>
    </source>
</evidence>
<proteinExistence type="predicted"/>
<keyword evidence="3" id="KW-1185">Reference proteome</keyword>
<evidence type="ECO:0000313" key="3">
    <source>
        <dbReference type="Proteomes" id="UP000295221"/>
    </source>
</evidence>
<feature type="region of interest" description="Disordered" evidence="1">
    <location>
        <begin position="177"/>
        <end position="214"/>
    </location>
</feature>
<gene>
    <name evidence="2" type="ORF">EV194_11611</name>
</gene>
<dbReference type="EMBL" id="SLWK01000016">
    <property type="protein sequence ID" value="TCO05379.1"/>
    <property type="molecule type" value="Genomic_DNA"/>
</dbReference>
<evidence type="ECO:0000256" key="1">
    <source>
        <dbReference type="SAM" id="MobiDB-lite"/>
    </source>
</evidence>
<dbReference type="Proteomes" id="UP000295221">
    <property type="component" value="Unassembled WGS sequence"/>
</dbReference>
<organism evidence="2 3">
    <name type="scientific">Natronoflexus pectinivorans</name>
    <dbReference type="NCBI Taxonomy" id="682526"/>
    <lineage>
        <taxon>Bacteria</taxon>
        <taxon>Pseudomonadati</taxon>
        <taxon>Bacteroidota</taxon>
        <taxon>Bacteroidia</taxon>
        <taxon>Marinilabiliales</taxon>
        <taxon>Marinilabiliaceae</taxon>
        <taxon>Natronoflexus</taxon>
    </lineage>
</organism>
<comment type="caution">
    <text evidence="2">The sequence shown here is derived from an EMBL/GenBank/DDBJ whole genome shotgun (WGS) entry which is preliminary data.</text>
</comment>
<dbReference type="InterPro" id="IPR038312">
    <property type="entry name" value="DUF5063_sf"/>
</dbReference>
<sequence length="214" mass="25050">MEDSFEHPVYSPNVIEFVTVSREFCNWLEGSTEQTPKEFVNTALKILPLLYLKASMLPRSETMLDDFVESFVSEEEYEAVLFQVKSLMGRFDDYLEVFTADMQNSELPLTSTVSENLADIYQDLKDFLMNYRSAVTEIMNDSMVEMTNHFESYWGQRLVNVLRALHQVYYSGENLDAIDDEPEQEPEQRKTDHWFISRRQKDWSDGSKKSGINE</sequence>
<dbReference type="Gene3D" id="1.20.120.1550">
    <property type="entry name" value="Protein of unknown function DUF5063"/>
    <property type="match status" value="1"/>
</dbReference>
<name>A0A4R2GDJ6_9BACT</name>
<dbReference type="Pfam" id="PF16702">
    <property type="entry name" value="DUF5063"/>
    <property type="match status" value="1"/>
</dbReference>
<dbReference type="OrthoDB" id="1116917at2"/>